<name>I2B8D2_SHIBC</name>
<protein>
    <submittedName>
        <fullName evidence="2">Putative membrane protein</fullName>
    </submittedName>
</protein>
<dbReference type="AlphaFoldDB" id="I2B8D2"/>
<reference evidence="2 3" key="1">
    <citation type="journal article" date="2012" name="J. Bacteriol.">
        <title>Complete genome sequence of the B12-producing Shimwellia blattae strain DSM 4481, isolated from a cockroach.</title>
        <authorList>
            <person name="Brzuszkiewicz E."/>
            <person name="Waschkowitz T."/>
            <person name="Wiezer A."/>
            <person name="Daniel R."/>
        </authorList>
    </citation>
    <scope>NUCLEOTIDE SEQUENCE [LARGE SCALE GENOMIC DNA]</scope>
    <source>
        <strain evidence="3">ATCC 29907 / DSM 4481 / JCM 1650 / NBRC 105725 / CDC 9005-74</strain>
    </source>
</reference>
<gene>
    <name evidence="2" type="ordered locus">EBL_c16920</name>
</gene>
<dbReference type="EMBL" id="CP001560">
    <property type="protein sequence ID" value="AFJ46786.1"/>
    <property type="molecule type" value="Genomic_DNA"/>
</dbReference>
<dbReference type="InterPro" id="IPR025732">
    <property type="entry name" value="MarB"/>
</dbReference>
<proteinExistence type="predicted"/>
<feature type="signal peptide" evidence="1">
    <location>
        <begin position="1"/>
        <end position="29"/>
    </location>
</feature>
<evidence type="ECO:0000313" key="2">
    <source>
        <dbReference type="EMBL" id="AFJ46786.1"/>
    </source>
</evidence>
<sequence length="82" mass="9062">MVNNYEVYMRHLLCVVATAAVLVSGQVCADQPEDLTWQPPVRGGMLLPSVDSWRAVDLNATENRADKSDALGVPYYHQGTTR</sequence>
<dbReference type="Pfam" id="PF13999">
    <property type="entry name" value="MarB"/>
    <property type="match status" value="1"/>
</dbReference>
<dbReference type="HOGENOM" id="CLU_194634_0_0_6"/>
<feature type="chain" id="PRO_5003655778" evidence="1">
    <location>
        <begin position="30"/>
        <end position="82"/>
    </location>
</feature>
<dbReference type="OrthoDB" id="6566500at2"/>
<evidence type="ECO:0000256" key="1">
    <source>
        <dbReference type="SAM" id="SignalP"/>
    </source>
</evidence>
<evidence type="ECO:0000313" key="3">
    <source>
        <dbReference type="Proteomes" id="UP000001955"/>
    </source>
</evidence>
<keyword evidence="3" id="KW-1185">Reference proteome</keyword>
<accession>I2B8D2</accession>
<keyword evidence="1" id="KW-0732">Signal</keyword>
<dbReference type="Proteomes" id="UP000001955">
    <property type="component" value="Chromosome"/>
</dbReference>
<organism evidence="2 3">
    <name type="scientific">Shimwellia blattae (strain ATCC 29907 / DSM 4481 / JCM 1650 / NBRC 105725 / CDC 9005-74)</name>
    <name type="common">Escherichia blattae</name>
    <dbReference type="NCBI Taxonomy" id="630626"/>
    <lineage>
        <taxon>Bacteria</taxon>
        <taxon>Pseudomonadati</taxon>
        <taxon>Pseudomonadota</taxon>
        <taxon>Gammaproteobacteria</taxon>
        <taxon>Enterobacterales</taxon>
        <taxon>Enterobacteriaceae</taxon>
        <taxon>Shimwellia</taxon>
    </lineage>
</organism>
<dbReference type="STRING" id="630626.EBL_c16920"/>
<dbReference type="KEGG" id="ebt:EBL_c16920"/>